<evidence type="ECO:0000256" key="2">
    <source>
        <dbReference type="SAM" id="Phobius"/>
    </source>
</evidence>
<evidence type="ECO:0000313" key="3">
    <source>
        <dbReference type="EMBL" id="GBG65606.1"/>
    </source>
</evidence>
<evidence type="ECO:0000313" key="4">
    <source>
        <dbReference type="Proteomes" id="UP000265515"/>
    </source>
</evidence>
<sequence>MGQATLAAIIFLDDTWEEDFPADPTGEEKKAKAFVLKHLVVCQWTAIAVLAVELFGLLLSLTLKAMQEGGRRRGGGYDSDDEYTLGSRSAIRQPLLAPRVQPGSMPPPMAGPPQMGSPVGQVNQGYRGLPRGPYGPERGSRGPM</sequence>
<gene>
    <name evidence="3" type="ORF">CBR_g51489</name>
</gene>
<name>A0A388K6F6_CHABU</name>
<accession>A0A388K6F6</accession>
<keyword evidence="2" id="KW-0812">Transmembrane</keyword>
<comment type="caution">
    <text evidence="3">The sequence shown here is derived from an EMBL/GenBank/DDBJ whole genome shotgun (WGS) entry which is preliminary data.</text>
</comment>
<dbReference type="OMA" id="WNVRINE"/>
<feature type="compositionally biased region" description="Low complexity" evidence="1">
    <location>
        <begin position="125"/>
        <end position="137"/>
    </location>
</feature>
<dbReference type="Proteomes" id="UP000265515">
    <property type="component" value="Unassembled WGS sequence"/>
</dbReference>
<keyword evidence="4" id="KW-1185">Reference proteome</keyword>
<feature type="transmembrane region" description="Helical" evidence="2">
    <location>
        <begin position="44"/>
        <end position="63"/>
    </location>
</feature>
<proteinExistence type="predicted"/>
<dbReference type="Gramene" id="GBG65606">
    <property type="protein sequence ID" value="GBG65606"/>
    <property type="gene ID" value="CBR_g51489"/>
</dbReference>
<keyword evidence="2" id="KW-0472">Membrane</keyword>
<reference evidence="3 4" key="1">
    <citation type="journal article" date="2018" name="Cell">
        <title>The Chara Genome: Secondary Complexity and Implications for Plant Terrestrialization.</title>
        <authorList>
            <person name="Nishiyama T."/>
            <person name="Sakayama H."/>
            <person name="Vries J.D."/>
            <person name="Buschmann H."/>
            <person name="Saint-Marcoux D."/>
            <person name="Ullrich K.K."/>
            <person name="Haas F.B."/>
            <person name="Vanderstraeten L."/>
            <person name="Becker D."/>
            <person name="Lang D."/>
            <person name="Vosolsobe S."/>
            <person name="Rombauts S."/>
            <person name="Wilhelmsson P.K.I."/>
            <person name="Janitza P."/>
            <person name="Kern R."/>
            <person name="Heyl A."/>
            <person name="Rumpler F."/>
            <person name="Villalobos L.I.A.C."/>
            <person name="Clay J.M."/>
            <person name="Skokan R."/>
            <person name="Toyoda A."/>
            <person name="Suzuki Y."/>
            <person name="Kagoshima H."/>
            <person name="Schijlen E."/>
            <person name="Tajeshwar N."/>
            <person name="Catarino B."/>
            <person name="Hetherington A.J."/>
            <person name="Saltykova A."/>
            <person name="Bonnot C."/>
            <person name="Breuninger H."/>
            <person name="Symeonidi A."/>
            <person name="Radhakrishnan G.V."/>
            <person name="Van Nieuwerburgh F."/>
            <person name="Deforce D."/>
            <person name="Chang C."/>
            <person name="Karol K.G."/>
            <person name="Hedrich R."/>
            <person name="Ulvskov P."/>
            <person name="Glockner G."/>
            <person name="Delwiche C.F."/>
            <person name="Petrasek J."/>
            <person name="Van de Peer Y."/>
            <person name="Friml J."/>
            <person name="Beilby M."/>
            <person name="Dolan L."/>
            <person name="Kohara Y."/>
            <person name="Sugano S."/>
            <person name="Fujiyama A."/>
            <person name="Delaux P.-M."/>
            <person name="Quint M."/>
            <person name="TheiBen G."/>
            <person name="Hagemann M."/>
            <person name="Harholt J."/>
            <person name="Dunand C."/>
            <person name="Zachgo S."/>
            <person name="Langdale J."/>
            <person name="Maumus F."/>
            <person name="Straeten D.V.D."/>
            <person name="Gould S.B."/>
            <person name="Rensing S.A."/>
        </authorList>
    </citation>
    <scope>NUCLEOTIDE SEQUENCE [LARGE SCALE GENOMIC DNA]</scope>
    <source>
        <strain evidence="3 4">S276</strain>
    </source>
</reference>
<organism evidence="3 4">
    <name type="scientific">Chara braunii</name>
    <name type="common">Braun's stonewort</name>
    <dbReference type="NCBI Taxonomy" id="69332"/>
    <lineage>
        <taxon>Eukaryota</taxon>
        <taxon>Viridiplantae</taxon>
        <taxon>Streptophyta</taxon>
        <taxon>Charophyceae</taxon>
        <taxon>Charales</taxon>
        <taxon>Characeae</taxon>
        <taxon>Chara</taxon>
    </lineage>
</organism>
<dbReference type="OrthoDB" id="1542002at2759"/>
<evidence type="ECO:0000256" key="1">
    <source>
        <dbReference type="SAM" id="MobiDB-lite"/>
    </source>
</evidence>
<keyword evidence="2" id="KW-1133">Transmembrane helix</keyword>
<protein>
    <submittedName>
        <fullName evidence="3">Uncharacterized protein</fullName>
    </submittedName>
</protein>
<dbReference type="EMBL" id="BFEA01000063">
    <property type="protein sequence ID" value="GBG65606.1"/>
    <property type="molecule type" value="Genomic_DNA"/>
</dbReference>
<dbReference type="AlphaFoldDB" id="A0A388K6F6"/>
<feature type="region of interest" description="Disordered" evidence="1">
    <location>
        <begin position="69"/>
        <end position="144"/>
    </location>
</feature>